<comment type="caution">
    <text evidence="5">Lacks conserved residue(s) required for the propagation of feature annotation.</text>
</comment>
<organism evidence="8">
    <name type="scientific">Rhipicephalus microplus</name>
    <name type="common">Cattle tick</name>
    <name type="synonym">Boophilus microplus</name>
    <dbReference type="NCBI Taxonomy" id="6941"/>
    <lineage>
        <taxon>Eukaryota</taxon>
        <taxon>Metazoa</taxon>
        <taxon>Ecdysozoa</taxon>
        <taxon>Arthropoda</taxon>
        <taxon>Chelicerata</taxon>
        <taxon>Arachnida</taxon>
        <taxon>Acari</taxon>
        <taxon>Parasitiformes</taxon>
        <taxon>Ixodida</taxon>
        <taxon>Ixodoidea</taxon>
        <taxon>Ixodidae</taxon>
        <taxon>Rhipicephalinae</taxon>
        <taxon>Rhipicephalus</taxon>
        <taxon>Boophilus</taxon>
    </lineage>
</organism>
<keyword evidence="3 5" id="KW-0862">Zinc</keyword>
<dbReference type="OrthoDB" id="6477309at2759"/>
<dbReference type="PANTHER" id="PTHR11905:SF159">
    <property type="entry name" value="ADAM METALLOPROTEASE"/>
    <property type="match status" value="1"/>
</dbReference>
<sequence>MRSSTGSFCLAILFTMSIIVTEGKMIVYPKMLESRSQGGVKALKITDDITLNLRRSSVFPKEFLIHATQDGHPAAYHMLGAEMEKNLYEDFDQMAVVHVSEDDGLKVEGVLGHTLRLKPLEGRERSGGEMPHELYQVPDPMGELRTDDYAIPNISAKERIVESRMNWYTSPRLPLLIKPEVHVVVDFLICKLLKFVPKKIAQYVAILTASPEEEPYMAYVPGYEATHNILHQDTRVNFRKHVMQTTYFAQADIVFLLSGLNFSLWENNVLQTWVGGSAYLAGVCTQYKVGVAQDTPGSFFAVHVYTHEIAHSLGCQHDGEGADSWVYGNIGSKDCDWNDGYIMSYKHDEYNRFRFSRCCKREITNMYNRPEFRCLIEINALNSGIYTSKLPGNVVGRKKYCMLMNKAYSHVDVDRSYNGMECVLKCLLGRNGGSRLLYAADGVQCGKKQVMKHVCLCINYSLRIVHQVNKDYINYF</sequence>
<keyword evidence="2" id="KW-0378">Hydrolase</keyword>
<evidence type="ECO:0000256" key="3">
    <source>
        <dbReference type="ARBA" id="ARBA00022833"/>
    </source>
</evidence>
<feature type="active site" evidence="5">
    <location>
        <position position="308"/>
    </location>
</feature>
<dbReference type="VEuPathDB" id="VectorBase:LOC119170765"/>
<dbReference type="GO" id="GO:0046872">
    <property type="term" value="F:metal ion binding"/>
    <property type="evidence" value="ECO:0007669"/>
    <property type="project" value="UniProtKB-KW"/>
</dbReference>
<evidence type="ECO:0000259" key="7">
    <source>
        <dbReference type="PROSITE" id="PS50215"/>
    </source>
</evidence>
<evidence type="ECO:0000256" key="4">
    <source>
        <dbReference type="ARBA" id="ARBA00023049"/>
    </source>
</evidence>
<evidence type="ECO:0000256" key="1">
    <source>
        <dbReference type="ARBA" id="ARBA00022670"/>
    </source>
</evidence>
<dbReference type="Gene3D" id="3.40.390.10">
    <property type="entry name" value="Collagenase (Catalytic Domain)"/>
    <property type="match status" value="1"/>
</dbReference>
<keyword evidence="5" id="KW-0479">Metal-binding</keyword>
<accession>A0A6G5A5R2</accession>
<evidence type="ECO:0000313" key="8">
    <source>
        <dbReference type="EMBL" id="NIE46341.1"/>
    </source>
</evidence>
<evidence type="ECO:0000256" key="2">
    <source>
        <dbReference type="ARBA" id="ARBA00022801"/>
    </source>
</evidence>
<keyword evidence="1 8" id="KW-0645">Protease</keyword>
<dbReference type="GO" id="GO:0004222">
    <property type="term" value="F:metalloendopeptidase activity"/>
    <property type="evidence" value="ECO:0007669"/>
    <property type="project" value="InterPro"/>
</dbReference>
<feature type="domain" description="Peptidase M12B" evidence="7">
    <location>
        <begin position="237"/>
        <end position="379"/>
    </location>
</feature>
<evidence type="ECO:0000256" key="6">
    <source>
        <dbReference type="SAM" id="SignalP"/>
    </source>
</evidence>
<dbReference type="InterPro" id="IPR024079">
    <property type="entry name" value="MetalloPept_cat_dom_sf"/>
</dbReference>
<proteinExistence type="predicted"/>
<dbReference type="PROSITE" id="PS50215">
    <property type="entry name" value="ADAM_MEPRO"/>
    <property type="match status" value="1"/>
</dbReference>
<dbReference type="GO" id="GO:0006509">
    <property type="term" value="P:membrane protein ectodomain proteolysis"/>
    <property type="evidence" value="ECO:0007669"/>
    <property type="project" value="TreeGrafter"/>
</dbReference>
<name>A0A6G5A5R2_RHIMP</name>
<dbReference type="InterPro" id="IPR001590">
    <property type="entry name" value="Peptidase_M12B"/>
</dbReference>
<dbReference type="Pfam" id="PF13688">
    <property type="entry name" value="Reprolysin_5"/>
    <property type="match status" value="1"/>
</dbReference>
<dbReference type="AlphaFoldDB" id="A0A6G5A5R2"/>
<reference evidence="8" key="1">
    <citation type="submission" date="2020-03" db="EMBL/GenBank/DDBJ databases">
        <title>A transcriptome and proteome of the tick Rhipicephalus microplus shaped by the genetic composition of its hosts and developmental stage.</title>
        <authorList>
            <person name="Garcia G.R."/>
            <person name="Ribeiro J.M.C."/>
            <person name="Maruyama S.R."/>
            <person name="Gardinasse L.G."/>
            <person name="Nelson K."/>
            <person name="Ferreira B.R."/>
            <person name="Andrade T.G."/>
            <person name="Santos I.K.F.M."/>
        </authorList>
    </citation>
    <scope>NUCLEOTIDE SEQUENCE</scope>
    <source>
        <strain evidence="8">NSGR</strain>
        <tissue evidence="8">Salivary glands</tissue>
    </source>
</reference>
<feature type="signal peptide" evidence="6">
    <location>
        <begin position="1"/>
        <end position="23"/>
    </location>
</feature>
<feature type="chain" id="PRO_5026357746" evidence="6">
    <location>
        <begin position="24"/>
        <end position="476"/>
    </location>
</feature>
<dbReference type="SUPFAM" id="SSF55486">
    <property type="entry name" value="Metalloproteases ('zincins'), catalytic domain"/>
    <property type="match status" value="1"/>
</dbReference>
<dbReference type="PANTHER" id="PTHR11905">
    <property type="entry name" value="ADAM A DISINTEGRIN AND METALLOPROTEASE DOMAIN"/>
    <property type="match status" value="1"/>
</dbReference>
<evidence type="ECO:0000256" key="5">
    <source>
        <dbReference type="PROSITE-ProRule" id="PRU00276"/>
    </source>
</evidence>
<protein>
    <submittedName>
        <fullName evidence="8">Putative secreted metalloprotease</fullName>
    </submittedName>
</protein>
<keyword evidence="4 8" id="KW-0482">Metalloprotease</keyword>
<feature type="binding site" evidence="5">
    <location>
        <position position="317"/>
    </location>
    <ligand>
        <name>Zn(2+)</name>
        <dbReference type="ChEBI" id="CHEBI:29105"/>
        <note>catalytic</note>
    </ligand>
</feature>
<feature type="binding site" evidence="5">
    <location>
        <position position="311"/>
    </location>
    <ligand>
        <name>Zn(2+)</name>
        <dbReference type="ChEBI" id="CHEBI:29105"/>
        <note>catalytic</note>
    </ligand>
</feature>
<dbReference type="EMBL" id="GIKN01004068">
    <property type="protein sequence ID" value="NIE46341.1"/>
    <property type="molecule type" value="Transcribed_RNA"/>
</dbReference>
<feature type="binding site" evidence="5">
    <location>
        <position position="307"/>
    </location>
    <ligand>
        <name>Zn(2+)</name>
        <dbReference type="ChEBI" id="CHEBI:29105"/>
        <note>catalytic</note>
    </ligand>
</feature>
<keyword evidence="6" id="KW-0732">Signal</keyword>